<evidence type="ECO:0008006" key="3">
    <source>
        <dbReference type="Google" id="ProtNLM"/>
    </source>
</evidence>
<dbReference type="InterPro" id="IPR029052">
    <property type="entry name" value="Metallo-depent_PP-like"/>
</dbReference>
<gene>
    <name evidence="1" type="ORF">N2599_37140</name>
</gene>
<dbReference type="Gene3D" id="3.60.21.10">
    <property type="match status" value="1"/>
</dbReference>
<dbReference type="RefSeq" id="WP_156915393.1">
    <property type="nucleotide sequence ID" value="NZ_CP104146.1"/>
</dbReference>
<organism evidence="1 2">
    <name type="scientific">Rhizobium sullae</name>
    <name type="common">Rhizobium hedysari</name>
    <dbReference type="NCBI Taxonomy" id="50338"/>
    <lineage>
        <taxon>Bacteria</taxon>
        <taxon>Pseudomonadati</taxon>
        <taxon>Pseudomonadota</taxon>
        <taxon>Alphaproteobacteria</taxon>
        <taxon>Hyphomicrobiales</taxon>
        <taxon>Rhizobiaceae</taxon>
        <taxon>Rhizobium/Agrobacterium group</taxon>
        <taxon>Rhizobium</taxon>
    </lineage>
</organism>
<geneLocation type="plasmid" evidence="1 2">
    <name>pWSM1592_3</name>
</geneLocation>
<reference evidence="1" key="1">
    <citation type="submission" date="2022-09" db="EMBL/GenBank/DDBJ databases">
        <title>Australian commercial rhizobial inoculants.</title>
        <authorList>
            <person name="Kohlmeier M.G."/>
            <person name="O'Hara G.W."/>
            <person name="Colombi E."/>
            <person name="Ramsay J.P."/>
            <person name="Terpolilli J."/>
        </authorList>
    </citation>
    <scope>NUCLEOTIDE SEQUENCE</scope>
    <source>
        <strain evidence="1">WSM1592</strain>
        <plasmid evidence="1">pWSM1592_3</plasmid>
    </source>
</reference>
<evidence type="ECO:0000313" key="1">
    <source>
        <dbReference type="EMBL" id="UWU19469.1"/>
    </source>
</evidence>
<protein>
    <recommendedName>
        <fullName evidence="3">Calcineurin-like phosphoesterase domain-containing protein</fullName>
    </recommendedName>
</protein>
<proteinExistence type="predicted"/>
<dbReference type="Proteomes" id="UP001060123">
    <property type="component" value="Plasmid pWSM1592_3"/>
</dbReference>
<evidence type="ECO:0000313" key="2">
    <source>
        <dbReference type="Proteomes" id="UP001060123"/>
    </source>
</evidence>
<dbReference type="SUPFAM" id="SSF56300">
    <property type="entry name" value="Metallo-dependent phosphatases"/>
    <property type="match status" value="1"/>
</dbReference>
<keyword evidence="1" id="KW-0614">Plasmid</keyword>
<accession>A0ABY5XXW4</accession>
<keyword evidence="2" id="KW-1185">Reference proteome</keyword>
<name>A0ABY5XXW4_RHISU</name>
<dbReference type="EMBL" id="CP104146">
    <property type="protein sequence ID" value="UWU19469.1"/>
    <property type="molecule type" value="Genomic_DNA"/>
</dbReference>
<sequence>MSQAPILFFGDSCIGTDPDHAATLAEIVELALGLVDYHNISAAIFLGDQIMGYCGREELRSQWAVFHSGPMRRLSEKVRTLHIASNHVWYDEHSALEYEEQNGYPEWLEAIAGIQFVAINTARIDRRGDAGIDCRSLESALSRLDPGKPIVVVGHHPIWPINGYDRAPQWIVPADEGQKAWRIMQENNVRLYACSHIIAFDVQLKGGLAQVCTGGAGTKYGAQAAMPGQVEGPHLVLASGLGSDRMCIERIGVAPTEREVWRLTREADGWRYSDFRRVDLSVDMLPPDARGYGFDISRVYGDEGSIEIFAHDEGPAICAIDYSDNRIVLNLTPSPGEDSRQWTAKPAGNWSSAQIEVVAGAGPGGVLLRIDSEPQSSMKTVAARGLEQVRRVTGTVQTGSGNTRAAFLVPGSQPPKLDFVQNRL</sequence>